<dbReference type="Proteomes" id="UP001280121">
    <property type="component" value="Unassembled WGS sequence"/>
</dbReference>
<evidence type="ECO:0000256" key="1">
    <source>
        <dbReference type="SAM" id="MobiDB-lite"/>
    </source>
</evidence>
<accession>A0AAD9XUM4</accession>
<protein>
    <submittedName>
        <fullName evidence="2">Uncharacterized protein</fullName>
    </submittedName>
</protein>
<proteinExistence type="predicted"/>
<organism evidence="2 3">
    <name type="scientific">Dipteronia dyeriana</name>
    <dbReference type="NCBI Taxonomy" id="168575"/>
    <lineage>
        <taxon>Eukaryota</taxon>
        <taxon>Viridiplantae</taxon>
        <taxon>Streptophyta</taxon>
        <taxon>Embryophyta</taxon>
        <taxon>Tracheophyta</taxon>
        <taxon>Spermatophyta</taxon>
        <taxon>Magnoliopsida</taxon>
        <taxon>eudicotyledons</taxon>
        <taxon>Gunneridae</taxon>
        <taxon>Pentapetalae</taxon>
        <taxon>rosids</taxon>
        <taxon>malvids</taxon>
        <taxon>Sapindales</taxon>
        <taxon>Sapindaceae</taxon>
        <taxon>Hippocastanoideae</taxon>
        <taxon>Acereae</taxon>
        <taxon>Dipteronia</taxon>
    </lineage>
</organism>
<sequence length="113" mass="13514">MDQPDPNVCYKNNDKKRGCKRLRFFSSPYTDPMPKKKNKSQDSGEDVNDDYSQFMSFLKNKDETHYMDVFWKRRSQGKLSYSHDIGLVHTVFFAHVDLKWKCVKRLLDDERVL</sequence>
<dbReference type="AlphaFoldDB" id="A0AAD9XUM4"/>
<name>A0AAD9XUM4_9ROSI</name>
<evidence type="ECO:0000313" key="3">
    <source>
        <dbReference type="Proteomes" id="UP001280121"/>
    </source>
</evidence>
<dbReference type="EMBL" id="JANJYI010000001">
    <property type="protein sequence ID" value="KAK2665720.1"/>
    <property type="molecule type" value="Genomic_DNA"/>
</dbReference>
<keyword evidence="3" id="KW-1185">Reference proteome</keyword>
<reference evidence="2" key="1">
    <citation type="journal article" date="2023" name="Plant J.">
        <title>Genome sequences and population genomics provide insights into the demographic history, inbreeding, and mutation load of two 'living fossil' tree species of Dipteronia.</title>
        <authorList>
            <person name="Feng Y."/>
            <person name="Comes H.P."/>
            <person name="Chen J."/>
            <person name="Zhu S."/>
            <person name="Lu R."/>
            <person name="Zhang X."/>
            <person name="Li P."/>
            <person name="Qiu J."/>
            <person name="Olsen K.M."/>
            <person name="Qiu Y."/>
        </authorList>
    </citation>
    <scope>NUCLEOTIDE SEQUENCE</scope>
    <source>
        <strain evidence="2">KIB01</strain>
    </source>
</reference>
<feature type="region of interest" description="Disordered" evidence="1">
    <location>
        <begin position="25"/>
        <end position="48"/>
    </location>
</feature>
<evidence type="ECO:0000313" key="2">
    <source>
        <dbReference type="EMBL" id="KAK2665720.1"/>
    </source>
</evidence>
<gene>
    <name evidence="2" type="ORF">Ddye_004294</name>
</gene>
<comment type="caution">
    <text evidence="2">The sequence shown here is derived from an EMBL/GenBank/DDBJ whole genome shotgun (WGS) entry which is preliminary data.</text>
</comment>